<dbReference type="EMBL" id="KV454213">
    <property type="protein sequence ID" value="ODQ57760.1"/>
    <property type="molecule type" value="Genomic_DNA"/>
</dbReference>
<gene>
    <name evidence="5" type="ORF">WICANDRAFT_101991</name>
</gene>
<protein>
    <recommendedName>
        <fullName evidence="4">Calcineurin-like phosphoesterase domain-containing protein</fullName>
    </recommendedName>
</protein>
<sequence>MKFSSLFIGAIASSIASAVPFFNGTNTTKCDKCIKRLQLGKSIVSTKPNLIYPIFTKWCTDNKIHDPTTCKLDYGRNTVDNATFGTNFANMLYLMEPSSYDGQLYCHYQDSKSCPLPKTPKIDMSSYWPAKKPEHEVAPEVGNETYNVLHVSDFHIQLDYQIGSEANCSQYMCCTGHNFNKHSPPQGYNYTANLTHDQIANLSFTPAWYDADYELQHGDPIEHVLSNGSVWVPANTFGHYACDAPEVLINSSLKSVAQYQEELGLDFQFSIFTGDLVDHDEDQFLDYEKNIKSEEYIFRDIKATLKDIPLYAVLGNHDTYPYAQLAQQKSGFANLFDWNAELMADMWEDYGWLNSTTAKYAREHYTGFAVTTKTDLKVIALNSNAYYASNLYNYWNATDVDSFGQFQFLIDELIDSESKGQRVWIIAHIPFVEEALPVPAEVFTQIVKRFSPYTIAGIFFGHTHLDQFNILYDGPVTNKSEESVSNFAWIAQAVTPLTDNNPSWRYYTVDKKTHSIMNSYNYYTKLNDTFYNESDEPVWEFEYSARESYANVTEWPETAPLNATFWHRVANGVNASDEVSQTYNNYKRRFSPYVPECIGTGNCDGSYCFLASFTLKDYEECMETFHEPEFY</sequence>
<keyword evidence="1" id="KW-0378">Hydrolase</keyword>
<dbReference type="Proteomes" id="UP000094112">
    <property type="component" value="Unassembled WGS sequence"/>
</dbReference>
<dbReference type="PANTHER" id="PTHR10340">
    <property type="entry name" value="SPHINGOMYELIN PHOSPHODIESTERASE"/>
    <property type="match status" value="1"/>
</dbReference>
<dbReference type="GeneID" id="30197585"/>
<accession>A0A1E3NXP2</accession>
<dbReference type="GO" id="GO:0008081">
    <property type="term" value="F:phosphoric diester hydrolase activity"/>
    <property type="evidence" value="ECO:0007669"/>
    <property type="project" value="TreeGrafter"/>
</dbReference>
<reference evidence="5 6" key="1">
    <citation type="journal article" date="2016" name="Proc. Natl. Acad. Sci. U.S.A.">
        <title>Comparative genomics of biotechnologically important yeasts.</title>
        <authorList>
            <person name="Riley R."/>
            <person name="Haridas S."/>
            <person name="Wolfe K.H."/>
            <person name="Lopes M.R."/>
            <person name="Hittinger C.T."/>
            <person name="Goeker M."/>
            <person name="Salamov A.A."/>
            <person name="Wisecaver J.H."/>
            <person name="Long T.M."/>
            <person name="Calvey C.H."/>
            <person name="Aerts A.L."/>
            <person name="Barry K.W."/>
            <person name="Choi C."/>
            <person name="Clum A."/>
            <person name="Coughlan A.Y."/>
            <person name="Deshpande S."/>
            <person name="Douglass A.P."/>
            <person name="Hanson S.J."/>
            <person name="Klenk H.-P."/>
            <person name="LaButti K.M."/>
            <person name="Lapidus A."/>
            <person name="Lindquist E.A."/>
            <person name="Lipzen A.M."/>
            <person name="Meier-Kolthoff J.P."/>
            <person name="Ohm R.A."/>
            <person name="Otillar R.P."/>
            <person name="Pangilinan J.L."/>
            <person name="Peng Y."/>
            <person name="Rokas A."/>
            <person name="Rosa C.A."/>
            <person name="Scheuner C."/>
            <person name="Sibirny A.A."/>
            <person name="Slot J.C."/>
            <person name="Stielow J.B."/>
            <person name="Sun H."/>
            <person name="Kurtzman C.P."/>
            <person name="Blackwell M."/>
            <person name="Grigoriev I.V."/>
            <person name="Jeffries T.W."/>
        </authorList>
    </citation>
    <scope>NUCLEOTIDE SEQUENCE [LARGE SCALE GENOMIC DNA]</scope>
    <source>
        <strain evidence="6">ATCC 58044 / CBS 1984 / NCYC 433 / NRRL Y-366-8</strain>
    </source>
</reference>
<evidence type="ECO:0000313" key="5">
    <source>
        <dbReference type="EMBL" id="ODQ57760.1"/>
    </source>
</evidence>
<dbReference type="InterPro" id="IPR041805">
    <property type="entry name" value="ASMase/PPN1_MPP"/>
</dbReference>
<feature type="domain" description="Calcineurin-like phosphoesterase" evidence="4">
    <location>
        <begin position="266"/>
        <end position="464"/>
    </location>
</feature>
<dbReference type="SUPFAM" id="SSF56300">
    <property type="entry name" value="Metallo-dependent phosphatases"/>
    <property type="match status" value="1"/>
</dbReference>
<dbReference type="RefSeq" id="XP_019036967.1">
    <property type="nucleotide sequence ID" value="XM_019180339.1"/>
</dbReference>
<dbReference type="AlphaFoldDB" id="A0A1E3NXP2"/>
<dbReference type="CDD" id="cd00842">
    <property type="entry name" value="MPP_ASMase"/>
    <property type="match status" value="1"/>
</dbReference>
<proteinExistence type="predicted"/>
<keyword evidence="6" id="KW-1185">Reference proteome</keyword>
<dbReference type="STRING" id="683960.A0A1E3NXP2"/>
<evidence type="ECO:0000259" key="4">
    <source>
        <dbReference type="Pfam" id="PF00149"/>
    </source>
</evidence>
<feature type="signal peptide" evidence="3">
    <location>
        <begin position="1"/>
        <end position="18"/>
    </location>
</feature>
<dbReference type="InterPro" id="IPR004843">
    <property type="entry name" value="Calcineurin-like_PHP"/>
</dbReference>
<keyword evidence="3" id="KW-0732">Signal</keyword>
<organism evidence="5 6">
    <name type="scientific">Wickerhamomyces anomalus (strain ATCC 58044 / CBS 1984 / NCYC 433 / NRRL Y-366-8)</name>
    <name type="common">Yeast</name>
    <name type="synonym">Hansenula anomala</name>
    <dbReference type="NCBI Taxonomy" id="683960"/>
    <lineage>
        <taxon>Eukaryota</taxon>
        <taxon>Fungi</taxon>
        <taxon>Dikarya</taxon>
        <taxon>Ascomycota</taxon>
        <taxon>Saccharomycotina</taxon>
        <taxon>Saccharomycetes</taxon>
        <taxon>Phaffomycetales</taxon>
        <taxon>Wickerhamomycetaceae</taxon>
        <taxon>Wickerhamomyces</taxon>
    </lineage>
</organism>
<dbReference type="Pfam" id="PF00149">
    <property type="entry name" value="Metallophos"/>
    <property type="match status" value="1"/>
</dbReference>
<evidence type="ECO:0000256" key="2">
    <source>
        <dbReference type="ARBA" id="ARBA00023180"/>
    </source>
</evidence>
<evidence type="ECO:0000313" key="6">
    <source>
        <dbReference type="Proteomes" id="UP000094112"/>
    </source>
</evidence>
<dbReference type="PANTHER" id="PTHR10340:SF27">
    <property type="entry name" value="ACL091CP"/>
    <property type="match status" value="1"/>
</dbReference>
<evidence type="ECO:0000256" key="1">
    <source>
        <dbReference type="ARBA" id="ARBA00022801"/>
    </source>
</evidence>
<dbReference type="Gene3D" id="3.60.21.10">
    <property type="match status" value="1"/>
</dbReference>
<feature type="chain" id="PRO_5009133546" description="Calcineurin-like phosphoesterase domain-containing protein" evidence="3">
    <location>
        <begin position="19"/>
        <end position="631"/>
    </location>
</feature>
<evidence type="ECO:0000256" key="3">
    <source>
        <dbReference type="SAM" id="SignalP"/>
    </source>
</evidence>
<dbReference type="InterPro" id="IPR029052">
    <property type="entry name" value="Metallo-depent_PP-like"/>
</dbReference>
<dbReference type="OrthoDB" id="282973at2759"/>
<name>A0A1E3NXP2_WICAA</name>
<keyword evidence="2" id="KW-0325">Glycoprotein</keyword>